<keyword evidence="1" id="KW-0521">NADP</keyword>
<dbReference type="EMBL" id="QGNW01001255">
    <property type="protein sequence ID" value="RVW48339.1"/>
    <property type="molecule type" value="Genomic_DNA"/>
</dbReference>
<evidence type="ECO:0000313" key="3">
    <source>
        <dbReference type="EMBL" id="RVW48339.1"/>
    </source>
</evidence>
<dbReference type="Gene3D" id="3.40.50.720">
    <property type="entry name" value="NAD(P)-binding Rossmann-like Domain"/>
    <property type="match status" value="1"/>
</dbReference>
<keyword evidence="2" id="KW-0560">Oxidoreductase</keyword>
<gene>
    <name evidence="3" type="primary">TKPR1_21</name>
    <name evidence="3" type="ORF">CK203_069584</name>
</gene>
<sequence length="241" mass="26623">MAEILVPAVEGTLNVLRSCKKNPSLRRVVLTSSTSLWNFVSASRQTLHHGIAVGLPDTDKLIRVLAEKAAWEFCKENGIDLVTIVPSCVVGPGLPPDLCSTASNTLALLKGMERLNWNKQGRLRNADGLEGWNMFTSMMLHSATSILVYEHEDAHGRYLCSSAELDDNELTSLLSARYPSLPIPKRSDALDIPYVEFNTSKLKSLGFKFKSIQDMFDDCIASLVEEGHLGQVKFDEIIICV</sequence>
<evidence type="ECO:0000256" key="1">
    <source>
        <dbReference type="ARBA" id="ARBA00022857"/>
    </source>
</evidence>
<dbReference type="GO" id="GO:0016491">
    <property type="term" value="F:oxidoreductase activity"/>
    <property type="evidence" value="ECO:0007669"/>
    <property type="project" value="UniProtKB-KW"/>
</dbReference>
<dbReference type="SUPFAM" id="SSF51735">
    <property type="entry name" value="NAD(P)-binding Rossmann-fold domains"/>
    <property type="match status" value="1"/>
</dbReference>
<accession>A0A438EKS9</accession>
<dbReference type="InterPro" id="IPR050425">
    <property type="entry name" value="NAD(P)_dehydrat-like"/>
</dbReference>
<dbReference type="PANTHER" id="PTHR10366">
    <property type="entry name" value="NAD DEPENDENT EPIMERASE/DEHYDRATASE"/>
    <property type="match status" value="1"/>
</dbReference>
<dbReference type="Proteomes" id="UP000288805">
    <property type="component" value="Unassembled WGS sequence"/>
</dbReference>
<comment type="caution">
    <text evidence="3">The sequence shown here is derived from an EMBL/GenBank/DDBJ whole genome shotgun (WGS) entry which is preliminary data.</text>
</comment>
<proteinExistence type="predicted"/>
<reference evidence="3 4" key="1">
    <citation type="journal article" date="2018" name="PLoS Genet.">
        <title>Population sequencing reveals clonal diversity and ancestral inbreeding in the grapevine cultivar Chardonnay.</title>
        <authorList>
            <person name="Roach M.J."/>
            <person name="Johnson D.L."/>
            <person name="Bohlmann J."/>
            <person name="van Vuuren H.J."/>
            <person name="Jones S.J."/>
            <person name="Pretorius I.S."/>
            <person name="Schmidt S.A."/>
            <person name="Borneman A.R."/>
        </authorList>
    </citation>
    <scope>NUCLEOTIDE SEQUENCE [LARGE SCALE GENOMIC DNA]</scope>
    <source>
        <strain evidence="4">cv. Chardonnay</strain>
        <tissue evidence="3">Leaf</tissue>
    </source>
</reference>
<name>A0A438EKS9_VITVI</name>
<protein>
    <submittedName>
        <fullName evidence="3">Tetraketide alpha-pyrone reductase 1</fullName>
    </submittedName>
</protein>
<evidence type="ECO:0000313" key="4">
    <source>
        <dbReference type="Proteomes" id="UP000288805"/>
    </source>
</evidence>
<dbReference type="PANTHER" id="PTHR10366:SF821">
    <property type="entry name" value="TETRAKETIDE ALPHA-PYRONE REDUCTASE 1"/>
    <property type="match status" value="1"/>
</dbReference>
<dbReference type="AlphaFoldDB" id="A0A438EKS9"/>
<dbReference type="InterPro" id="IPR036291">
    <property type="entry name" value="NAD(P)-bd_dom_sf"/>
</dbReference>
<evidence type="ECO:0000256" key="2">
    <source>
        <dbReference type="ARBA" id="ARBA00023002"/>
    </source>
</evidence>
<organism evidence="3 4">
    <name type="scientific">Vitis vinifera</name>
    <name type="common">Grape</name>
    <dbReference type="NCBI Taxonomy" id="29760"/>
    <lineage>
        <taxon>Eukaryota</taxon>
        <taxon>Viridiplantae</taxon>
        <taxon>Streptophyta</taxon>
        <taxon>Embryophyta</taxon>
        <taxon>Tracheophyta</taxon>
        <taxon>Spermatophyta</taxon>
        <taxon>Magnoliopsida</taxon>
        <taxon>eudicotyledons</taxon>
        <taxon>Gunneridae</taxon>
        <taxon>Pentapetalae</taxon>
        <taxon>rosids</taxon>
        <taxon>Vitales</taxon>
        <taxon>Vitaceae</taxon>
        <taxon>Viteae</taxon>
        <taxon>Vitis</taxon>
    </lineage>
</organism>